<name>A0A2N7VR50_9BURK</name>
<dbReference type="OrthoDB" id="9009248at2"/>
<dbReference type="RefSeq" id="WP_102645712.1">
    <property type="nucleotide sequence ID" value="NZ_PNYA01000010.1"/>
</dbReference>
<feature type="transmembrane region" description="Helical" evidence="1">
    <location>
        <begin position="41"/>
        <end position="59"/>
    </location>
</feature>
<keyword evidence="1" id="KW-1133">Transmembrane helix</keyword>
<dbReference type="AlphaFoldDB" id="A0A2N7VR50"/>
<evidence type="ECO:0000313" key="3">
    <source>
        <dbReference type="Proteomes" id="UP000235616"/>
    </source>
</evidence>
<accession>A0A2N7VR50</accession>
<keyword evidence="1" id="KW-0472">Membrane</keyword>
<organism evidence="2 3">
    <name type="scientific">Trinickia dabaoshanensis</name>
    <dbReference type="NCBI Taxonomy" id="564714"/>
    <lineage>
        <taxon>Bacteria</taxon>
        <taxon>Pseudomonadati</taxon>
        <taxon>Pseudomonadota</taxon>
        <taxon>Betaproteobacteria</taxon>
        <taxon>Burkholderiales</taxon>
        <taxon>Burkholderiaceae</taxon>
        <taxon>Trinickia</taxon>
    </lineage>
</organism>
<sequence length="142" mass="15642">MVLLKLAIVVGILLVVAKGIQQLNLHCRRKFGCSIFSMRGFWLAAIAINLVWWGYYAWATAPLHHAPAYGGIVLVALGIAAVTRLIYENVRETNVVYGIGVSSLQLMLFFPVALYGIPLLVIALLFLLFATYRGAPAWLIDP</sequence>
<keyword evidence="1" id="KW-0812">Transmembrane</keyword>
<gene>
    <name evidence="2" type="ORF">C0Z18_12345</name>
</gene>
<dbReference type="EMBL" id="PNYA01000010">
    <property type="protein sequence ID" value="PMS19638.1"/>
    <property type="molecule type" value="Genomic_DNA"/>
</dbReference>
<comment type="caution">
    <text evidence="2">The sequence shown here is derived from an EMBL/GenBank/DDBJ whole genome shotgun (WGS) entry which is preliminary data.</text>
</comment>
<reference evidence="2 3" key="1">
    <citation type="submission" date="2018-01" db="EMBL/GenBank/DDBJ databases">
        <title>Whole genome analyses suggest that Burkholderia sensu lato contains two further novel genera in the rhizoxinica-symbiotica group Mycetohabitans gen. nov., and Trinickia gen. nov.: implications for the evolution of diazotrophy and nodulation in the Burkholderiaceae.</title>
        <authorList>
            <person name="Estrada-de los Santos P."/>
            <person name="Palmer M."/>
            <person name="Chavez-Ramirez B."/>
            <person name="Beukes C."/>
            <person name="Steenkamp E.T."/>
            <person name="Hirsch A.M."/>
            <person name="Manyaka P."/>
            <person name="Maluk M."/>
            <person name="Lafos M."/>
            <person name="Crook M."/>
            <person name="Gross E."/>
            <person name="Simon M.F."/>
            <person name="Bueno dos Reis Junior F."/>
            <person name="Poole P.S."/>
            <person name="Venter S.N."/>
            <person name="James E.K."/>
        </authorList>
    </citation>
    <scope>NUCLEOTIDE SEQUENCE [LARGE SCALE GENOMIC DNA]</scope>
    <source>
        <strain evidence="2 3">GIMN1.004</strain>
    </source>
</reference>
<evidence type="ECO:0000256" key="1">
    <source>
        <dbReference type="SAM" id="Phobius"/>
    </source>
</evidence>
<feature type="transmembrane region" description="Helical" evidence="1">
    <location>
        <begin position="107"/>
        <end position="130"/>
    </location>
</feature>
<proteinExistence type="predicted"/>
<keyword evidence="3" id="KW-1185">Reference proteome</keyword>
<feature type="transmembrane region" description="Helical" evidence="1">
    <location>
        <begin position="66"/>
        <end position="87"/>
    </location>
</feature>
<evidence type="ECO:0000313" key="2">
    <source>
        <dbReference type="EMBL" id="PMS19638.1"/>
    </source>
</evidence>
<dbReference type="Proteomes" id="UP000235616">
    <property type="component" value="Unassembled WGS sequence"/>
</dbReference>
<protein>
    <submittedName>
        <fullName evidence="2">Uncharacterized protein</fullName>
    </submittedName>
</protein>